<evidence type="ECO:0000313" key="10">
    <source>
        <dbReference type="EMBL" id="CAK9225730.1"/>
    </source>
</evidence>
<dbReference type="Proteomes" id="UP001497512">
    <property type="component" value="Chromosome 5"/>
</dbReference>
<proteinExistence type="inferred from homology"/>
<evidence type="ECO:0000313" key="11">
    <source>
        <dbReference type="Proteomes" id="UP001497512"/>
    </source>
</evidence>
<protein>
    <recommendedName>
        <fullName evidence="5">nucleoside-diphosphate kinase</fullName>
        <ecNumber evidence="5">2.7.4.6</ecNumber>
    </recommendedName>
</protein>
<comment type="catalytic activity">
    <reaction evidence="1">
        <text>a 2'-deoxyribonucleoside 5'-diphosphate + ATP = a 2'-deoxyribonucleoside 5'-triphosphate + ADP</text>
        <dbReference type="Rhea" id="RHEA:44640"/>
        <dbReference type="ChEBI" id="CHEBI:30616"/>
        <dbReference type="ChEBI" id="CHEBI:61560"/>
        <dbReference type="ChEBI" id="CHEBI:73316"/>
        <dbReference type="ChEBI" id="CHEBI:456216"/>
        <dbReference type="EC" id="2.7.4.6"/>
    </reaction>
</comment>
<comment type="catalytic activity">
    <reaction evidence="2">
        <text>a ribonucleoside 5'-diphosphate + ATP = a ribonucleoside 5'-triphosphate + ADP</text>
        <dbReference type="Rhea" id="RHEA:18113"/>
        <dbReference type="ChEBI" id="CHEBI:30616"/>
        <dbReference type="ChEBI" id="CHEBI:57930"/>
        <dbReference type="ChEBI" id="CHEBI:61557"/>
        <dbReference type="ChEBI" id="CHEBI:456216"/>
        <dbReference type="EC" id="2.7.4.6"/>
    </reaction>
</comment>
<evidence type="ECO:0000256" key="7">
    <source>
        <dbReference type="ARBA" id="ARBA00022777"/>
    </source>
</evidence>
<comment type="caution">
    <text evidence="8">Lacks conserved residue(s) required for the propagation of feature annotation.</text>
</comment>
<gene>
    <name evidence="10" type="ORF">CSSPTR1EN2_LOCUS17844</name>
</gene>
<dbReference type="Pfam" id="PF00334">
    <property type="entry name" value="NDK"/>
    <property type="match status" value="1"/>
</dbReference>
<evidence type="ECO:0000259" key="9">
    <source>
        <dbReference type="SMART" id="SM00562"/>
    </source>
</evidence>
<organism evidence="10 11">
    <name type="scientific">Sphagnum troendelagicum</name>
    <dbReference type="NCBI Taxonomy" id="128251"/>
    <lineage>
        <taxon>Eukaryota</taxon>
        <taxon>Viridiplantae</taxon>
        <taxon>Streptophyta</taxon>
        <taxon>Embryophyta</taxon>
        <taxon>Bryophyta</taxon>
        <taxon>Sphagnophytina</taxon>
        <taxon>Sphagnopsida</taxon>
        <taxon>Sphagnales</taxon>
        <taxon>Sphagnaceae</taxon>
        <taxon>Sphagnum</taxon>
    </lineage>
</organism>
<evidence type="ECO:0000256" key="1">
    <source>
        <dbReference type="ARBA" id="ARBA00000082"/>
    </source>
</evidence>
<keyword evidence="7" id="KW-0418">Kinase</keyword>
<evidence type="ECO:0000256" key="5">
    <source>
        <dbReference type="ARBA" id="ARBA00012966"/>
    </source>
</evidence>
<comment type="similarity">
    <text evidence="4 8">Belongs to the NDK family.</text>
</comment>
<dbReference type="Gene3D" id="3.30.70.141">
    <property type="entry name" value="Nucleoside diphosphate kinase-like domain"/>
    <property type="match status" value="1"/>
</dbReference>
<dbReference type="PANTHER" id="PTHR11349">
    <property type="entry name" value="NUCLEOSIDE DIPHOSPHATE KINASE"/>
    <property type="match status" value="1"/>
</dbReference>
<keyword evidence="11" id="KW-1185">Reference proteome</keyword>
<dbReference type="EC" id="2.7.4.6" evidence="5"/>
<evidence type="ECO:0000256" key="6">
    <source>
        <dbReference type="ARBA" id="ARBA00022679"/>
    </source>
</evidence>
<dbReference type="PROSITE" id="PS51374">
    <property type="entry name" value="NDPK_LIKE"/>
    <property type="match status" value="1"/>
</dbReference>
<dbReference type="EMBL" id="OZ019897">
    <property type="protein sequence ID" value="CAK9225730.1"/>
    <property type="molecule type" value="Genomic_DNA"/>
</dbReference>
<reference evidence="10" key="1">
    <citation type="submission" date="2024-02" db="EMBL/GenBank/DDBJ databases">
        <authorList>
            <consortium name="ELIXIR-Norway"/>
            <consortium name="Elixir Norway"/>
        </authorList>
    </citation>
    <scope>NUCLEOTIDE SEQUENCE</scope>
</reference>
<comment type="cofactor">
    <cofactor evidence="3">
        <name>Mg(2+)</name>
        <dbReference type="ChEBI" id="CHEBI:18420"/>
    </cofactor>
</comment>
<accession>A0ABP0UMV9</accession>
<evidence type="ECO:0000256" key="3">
    <source>
        <dbReference type="ARBA" id="ARBA00001946"/>
    </source>
</evidence>
<dbReference type="InterPro" id="IPR034907">
    <property type="entry name" value="NDK-like_dom"/>
</dbReference>
<dbReference type="SMART" id="SM00562">
    <property type="entry name" value="NDK"/>
    <property type="match status" value="1"/>
</dbReference>
<evidence type="ECO:0000256" key="2">
    <source>
        <dbReference type="ARBA" id="ARBA00000937"/>
    </source>
</evidence>
<dbReference type="SUPFAM" id="SSF54919">
    <property type="entry name" value="Nucleoside diphosphate kinase, NDK"/>
    <property type="match status" value="1"/>
</dbReference>
<keyword evidence="6" id="KW-0808">Transferase</keyword>
<dbReference type="InterPro" id="IPR036850">
    <property type="entry name" value="NDK-like_dom_sf"/>
</dbReference>
<feature type="domain" description="Nucleoside diphosphate kinase-like" evidence="9">
    <location>
        <begin position="54"/>
        <end position="130"/>
    </location>
</feature>
<evidence type="ECO:0000256" key="4">
    <source>
        <dbReference type="ARBA" id="ARBA00008142"/>
    </source>
</evidence>
<sequence>MESVCAFSTALCISLPHALPPHSLHDLVPHAGMHQLSYGYQKWAPKCYWLSWWVGEIISRFECKGFVLTGLKLFQTPEKLAQTHDFELKEKQFYPKLVEYIISSPVICMVSFQVSSNFQALWIKDSKLVDWAQQIIPWLHE</sequence>
<name>A0ABP0UMV9_9BRYO</name>
<evidence type="ECO:0000256" key="8">
    <source>
        <dbReference type="PROSITE-ProRule" id="PRU00706"/>
    </source>
</evidence>